<evidence type="ECO:0000313" key="2">
    <source>
        <dbReference type="Proteomes" id="UP000053097"/>
    </source>
</evidence>
<protein>
    <submittedName>
        <fullName evidence="1">Uncharacterized protein</fullName>
    </submittedName>
</protein>
<reference evidence="1 2" key="1">
    <citation type="journal article" date="2014" name="Curr. Biol.">
        <title>The genome of the clonal raider ant Cerapachys biroi.</title>
        <authorList>
            <person name="Oxley P.R."/>
            <person name="Ji L."/>
            <person name="Fetter-Pruneda I."/>
            <person name="McKenzie S.K."/>
            <person name="Li C."/>
            <person name="Hu H."/>
            <person name="Zhang G."/>
            <person name="Kronauer D.J."/>
        </authorList>
    </citation>
    <scope>NUCLEOTIDE SEQUENCE [LARGE SCALE GENOMIC DNA]</scope>
</reference>
<sequence>MRKIEIRSGETIHNRELTVKSLIVRNTDLKNKDTNTDTNLATTIYYLTLRVRFSAFLPRWLNKVREIRLSRFQQDFQLSQQIADTPNSQSPIDNIK</sequence>
<proteinExistence type="predicted"/>
<evidence type="ECO:0000313" key="1">
    <source>
        <dbReference type="EMBL" id="EZA62760.1"/>
    </source>
</evidence>
<gene>
    <name evidence="1" type="ORF">X777_07576</name>
</gene>
<dbReference type="Proteomes" id="UP000053097">
    <property type="component" value="Unassembled WGS sequence"/>
</dbReference>
<accession>A0A026X394</accession>
<organism evidence="1 2">
    <name type="scientific">Ooceraea biroi</name>
    <name type="common">Clonal raider ant</name>
    <name type="synonym">Cerapachys biroi</name>
    <dbReference type="NCBI Taxonomy" id="2015173"/>
    <lineage>
        <taxon>Eukaryota</taxon>
        <taxon>Metazoa</taxon>
        <taxon>Ecdysozoa</taxon>
        <taxon>Arthropoda</taxon>
        <taxon>Hexapoda</taxon>
        <taxon>Insecta</taxon>
        <taxon>Pterygota</taxon>
        <taxon>Neoptera</taxon>
        <taxon>Endopterygota</taxon>
        <taxon>Hymenoptera</taxon>
        <taxon>Apocrita</taxon>
        <taxon>Aculeata</taxon>
        <taxon>Formicoidea</taxon>
        <taxon>Formicidae</taxon>
        <taxon>Dorylinae</taxon>
        <taxon>Ooceraea</taxon>
    </lineage>
</organism>
<keyword evidence="2" id="KW-1185">Reference proteome</keyword>
<dbReference type="EMBL" id="KK107019">
    <property type="protein sequence ID" value="EZA62760.1"/>
    <property type="molecule type" value="Genomic_DNA"/>
</dbReference>
<dbReference type="AlphaFoldDB" id="A0A026X394"/>
<name>A0A026X394_OOCBI</name>